<reference evidence="2 3" key="1">
    <citation type="submission" date="2023-11" db="EMBL/GenBank/DDBJ databases">
        <title>Lentzea sokolovensis, sp. nov., Lentzea kristufkii, sp. nov., and Lentzea miocenensis, sp. nov., rare actinobacteria from Sokolov Coal Basin, Miocene lacustrine sediment, Czech Republic.</title>
        <authorList>
            <person name="Lara A."/>
            <person name="Kotroba L."/>
            <person name="Nouioui I."/>
            <person name="Neumann-Schaal M."/>
            <person name="Mast Y."/>
            <person name="Chronakova A."/>
        </authorList>
    </citation>
    <scope>NUCLEOTIDE SEQUENCE [LARGE SCALE GENOMIC DNA]</scope>
    <source>
        <strain evidence="2 3">BCCO 10_0856</strain>
    </source>
</reference>
<feature type="chain" id="PRO_5046393581" description="Extracellular repeat, HAF family" evidence="1">
    <location>
        <begin position="23"/>
        <end position="312"/>
    </location>
</feature>
<dbReference type="EMBL" id="JAXAVW010000027">
    <property type="protein sequence ID" value="MDX8034411.1"/>
    <property type="molecule type" value="Genomic_DNA"/>
</dbReference>
<evidence type="ECO:0000313" key="2">
    <source>
        <dbReference type="EMBL" id="MDX8034411.1"/>
    </source>
</evidence>
<keyword evidence="1" id="KW-0732">Signal</keyword>
<accession>A0ABU4T8B8</accession>
<evidence type="ECO:0000313" key="3">
    <source>
        <dbReference type="Proteomes" id="UP001285521"/>
    </source>
</evidence>
<dbReference type="RefSeq" id="WP_319969435.1">
    <property type="nucleotide sequence ID" value="NZ_JAXAVW010000027.1"/>
</dbReference>
<proteinExistence type="predicted"/>
<dbReference type="PROSITE" id="PS51257">
    <property type="entry name" value="PROKAR_LIPOPROTEIN"/>
    <property type="match status" value="1"/>
</dbReference>
<reference evidence="2 3" key="2">
    <citation type="submission" date="2023-11" db="EMBL/GenBank/DDBJ databases">
        <authorList>
            <person name="Lara A.C."/>
            <person name="Chronakova A."/>
        </authorList>
    </citation>
    <scope>NUCLEOTIDE SEQUENCE [LARGE SCALE GENOMIC DNA]</scope>
    <source>
        <strain evidence="2 3">BCCO 10_0856</strain>
    </source>
</reference>
<evidence type="ECO:0008006" key="4">
    <source>
        <dbReference type="Google" id="ProtNLM"/>
    </source>
</evidence>
<organism evidence="2 3">
    <name type="scientific">Lentzea miocenica</name>
    <dbReference type="NCBI Taxonomy" id="3095431"/>
    <lineage>
        <taxon>Bacteria</taxon>
        <taxon>Bacillati</taxon>
        <taxon>Actinomycetota</taxon>
        <taxon>Actinomycetes</taxon>
        <taxon>Pseudonocardiales</taxon>
        <taxon>Pseudonocardiaceae</taxon>
        <taxon>Lentzea</taxon>
    </lineage>
</organism>
<dbReference type="Proteomes" id="UP001285521">
    <property type="component" value="Unassembled WGS sequence"/>
</dbReference>
<evidence type="ECO:0000256" key="1">
    <source>
        <dbReference type="SAM" id="SignalP"/>
    </source>
</evidence>
<protein>
    <recommendedName>
        <fullName evidence="4">Extracellular repeat, HAF family</fullName>
    </recommendedName>
</protein>
<name>A0ABU4T8B8_9PSEU</name>
<gene>
    <name evidence="2" type="ORF">SK803_29695</name>
</gene>
<sequence>MKTLLIAALAASTLLAPAPASAAACTWTSADLPLPASTNFSAITGAAADGSYVLGLGVAQPWQDVALLWHNGSVESVPLAPGQFPNDVNASGTVLTNSSEGRAHRGDVELDPLPGANSAWAAAINAAGVAVGRSGSQMVTWPADSSVPQAVSGTDDNASWTVAGIDEQGRVAAWRYGLAEEPTLSYVWAENGVRTLLRPLRGHSDTRVNGIRNGRIIGFSASDGWTDQVGVEWDLRGNVVRALTGSADATDITSSGDALGRTADDLANVWRVNGDVEQPPATAVYEEFADDGSLYGGSYNEGTYNPVRASCA</sequence>
<comment type="caution">
    <text evidence="2">The sequence shown here is derived from an EMBL/GenBank/DDBJ whole genome shotgun (WGS) entry which is preliminary data.</text>
</comment>
<feature type="signal peptide" evidence="1">
    <location>
        <begin position="1"/>
        <end position="22"/>
    </location>
</feature>
<keyword evidence="3" id="KW-1185">Reference proteome</keyword>